<dbReference type="CDD" id="cd00882">
    <property type="entry name" value="Ras_like_GTPase"/>
    <property type="match status" value="1"/>
</dbReference>
<keyword evidence="2 3" id="KW-0175">Coiled coil</keyword>
<evidence type="ECO:0000313" key="5">
    <source>
        <dbReference type="EMBL" id="CAD7276481.1"/>
    </source>
</evidence>
<accession>A0A7R9BLZ8</accession>
<feature type="region of interest" description="Disordered" evidence="4">
    <location>
        <begin position="1"/>
        <end position="62"/>
    </location>
</feature>
<dbReference type="Proteomes" id="UP000678499">
    <property type="component" value="Unassembled WGS sequence"/>
</dbReference>
<evidence type="ECO:0000256" key="4">
    <source>
        <dbReference type="SAM" id="MobiDB-lite"/>
    </source>
</evidence>
<evidence type="ECO:0000256" key="2">
    <source>
        <dbReference type="ARBA" id="ARBA00023054"/>
    </source>
</evidence>
<dbReference type="SUPFAM" id="SSF52540">
    <property type="entry name" value="P-loop containing nucleoside triphosphate hydrolases"/>
    <property type="match status" value="1"/>
</dbReference>
<sequence length="673" mass="75617">MTRNTENCKAAALPYVPPTPPTDVLDPPAPRAGPSNAAQESPAPSTRSSPALPPTPSPCSRWETIPLPTLQYLAAAYRLEAPPGAQRSTIFSFCRTNSYRILWTLSHQVKGRYASSESTACDKFLTPYVLGLLECPNTPASVPILSYKLFVCGRAGAGKTATVRRLSGCVPSTVGSADTQGAEVTWIYWPLKIQGKASLFRLELWDAGDVASRKFPHVLQYHVPARKTYPQACRAGADGVLFVFSLTDKRSFEDIPRLMSTFSVPDQKSVVTVIGSRNNNKKHQEAHRGMLSYFGLQKKIQLDHVKQEVRLGDVQEFERKYRVPVFLIENGTTCGLESDLETLGPVLNVICEQLWIRDQDKFLANSSWETASEDIEKRLIPSIIPIEIRIVQNSWVELENLNTCTNMINKLETELDEANAKFRRILTESSQQIKSLSKKLGSCVEKARPYYESREAAKKAQLDCQNAALHFQRATGIHEAAKETIALAEQRFLSQKGQWEFDAAWQEMLNHATIKVMDAEHQRALSEKAHLDTTAAFAEAELKFKRLEDKLHKHALKAKPYFDLKDVFNNDLQEQKRRVQELQKEISNAKSKYSDALQNLENISDRIHARRKLEASKSDVDLDIQLEEDSFDGSYSDVDPDDEGFASVSSSAGYQMSDAESDYVYKHTEHIIQ</sequence>
<dbReference type="Gene3D" id="3.40.50.300">
    <property type="entry name" value="P-loop containing nucleotide triphosphate hydrolases"/>
    <property type="match status" value="1"/>
</dbReference>
<comment type="similarity">
    <text evidence="1">Belongs to the SH3BP5 family.</text>
</comment>
<dbReference type="EMBL" id="OA882674">
    <property type="protein sequence ID" value="CAD7276481.1"/>
    <property type="molecule type" value="Genomic_DNA"/>
</dbReference>
<gene>
    <name evidence="5" type="ORF">NMOB1V02_LOCUS4243</name>
</gene>
<dbReference type="PANTHER" id="PTHR19423:SF1">
    <property type="entry name" value="SH3 DOMAIN-BINDING PROTEIN 5"/>
    <property type="match status" value="1"/>
</dbReference>
<feature type="region of interest" description="Disordered" evidence="4">
    <location>
        <begin position="632"/>
        <end position="653"/>
    </location>
</feature>
<feature type="compositionally biased region" description="Polar residues" evidence="4">
    <location>
        <begin position="36"/>
        <end position="49"/>
    </location>
</feature>
<dbReference type="PANTHER" id="PTHR19423">
    <property type="entry name" value="SH3 DOMAIN-BINDING PROTEIN 5"/>
    <property type="match status" value="1"/>
</dbReference>
<evidence type="ECO:0000256" key="1">
    <source>
        <dbReference type="ARBA" id="ARBA00007796"/>
    </source>
</evidence>
<dbReference type="GO" id="GO:0005737">
    <property type="term" value="C:cytoplasm"/>
    <property type="evidence" value="ECO:0007669"/>
    <property type="project" value="TreeGrafter"/>
</dbReference>
<dbReference type="OrthoDB" id="10266641at2759"/>
<evidence type="ECO:0000256" key="3">
    <source>
        <dbReference type="SAM" id="Coils"/>
    </source>
</evidence>
<feature type="compositionally biased region" description="Pro residues" evidence="4">
    <location>
        <begin position="15"/>
        <end position="31"/>
    </location>
</feature>
<name>A0A7R9BLZ8_9CRUS</name>
<feature type="coiled-coil region" evidence="3">
    <location>
        <begin position="401"/>
        <end position="428"/>
    </location>
</feature>
<organism evidence="5">
    <name type="scientific">Notodromas monacha</name>
    <dbReference type="NCBI Taxonomy" id="399045"/>
    <lineage>
        <taxon>Eukaryota</taxon>
        <taxon>Metazoa</taxon>
        <taxon>Ecdysozoa</taxon>
        <taxon>Arthropoda</taxon>
        <taxon>Crustacea</taxon>
        <taxon>Oligostraca</taxon>
        <taxon>Ostracoda</taxon>
        <taxon>Podocopa</taxon>
        <taxon>Podocopida</taxon>
        <taxon>Cypridocopina</taxon>
        <taxon>Cypridoidea</taxon>
        <taxon>Cyprididae</taxon>
        <taxon>Notodromas</taxon>
    </lineage>
</organism>
<dbReference type="InterPro" id="IPR007940">
    <property type="entry name" value="SH3BP5"/>
</dbReference>
<dbReference type="EMBL" id="CAJPEX010000637">
    <property type="protein sequence ID" value="CAG0916633.1"/>
    <property type="molecule type" value="Genomic_DNA"/>
</dbReference>
<reference evidence="5" key="1">
    <citation type="submission" date="2020-11" db="EMBL/GenBank/DDBJ databases">
        <authorList>
            <person name="Tran Van P."/>
        </authorList>
    </citation>
    <scope>NUCLEOTIDE SEQUENCE</scope>
</reference>
<keyword evidence="6" id="KW-1185">Reference proteome</keyword>
<dbReference type="GO" id="GO:0004860">
    <property type="term" value="F:protein kinase inhibitor activity"/>
    <property type="evidence" value="ECO:0007669"/>
    <property type="project" value="TreeGrafter"/>
</dbReference>
<dbReference type="GO" id="GO:0035556">
    <property type="term" value="P:intracellular signal transduction"/>
    <property type="evidence" value="ECO:0007669"/>
    <property type="project" value="InterPro"/>
</dbReference>
<dbReference type="AlphaFoldDB" id="A0A7R9BLZ8"/>
<proteinExistence type="inferred from homology"/>
<dbReference type="InterPro" id="IPR027417">
    <property type="entry name" value="P-loop_NTPase"/>
</dbReference>
<dbReference type="Pfam" id="PF05276">
    <property type="entry name" value="SH3BP5"/>
    <property type="match status" value="1"/>
</dbReference>
<evidence type="ECO:0000313" key="6">
    <source>
        <dbReference type="Proteomes" id="UP000678499"/>
    </source>
</evidence>
<protein>
    <submittedName>
        <fullName evidence="5">Uncharacterized protein</fullName>
    </submittedName>
</protein>
<feature type="coiled-coil region" evidence="3">
    <location>
        <begin position="537"/>
        <end position="606"/>
    </location>
</feature>